<geneLocation type="mitochondrion" evidence="16"/>
<evidence type="ECO:0000256" key="3">
    <source>
        <dbReference type="ARBA" id="ARBA00009281"/>
    </source>
</evidence>
<evidence type="ECO:0000313" key="17">
    <source>
        <dbReference type="Proteomes" id="UP000323000"/>
    </source>
</evidence>
<evidence type="ECO:0000256" key="10">
    <source>
        <dbReference type="ARBA" id="ARBA00022989"/>
    </source>
</evidence>
<comment type="subunit">
    <text evidence="4">F-type ATPases have 2 components, CF(1) - the catalytic core - and CF(0) - the membrane proton channel. CF(1) has five subunits: alpha(3), beta(3), gamma(1), delta(1), epsilon(1). CF(0) has three main subunits: a, b and c.</text>
</comment>
<evidence type="ECO:0000256" key="14">
    <source>
        <dbReference type="ARBA" id="ARBA00023310"/>
    </source>
</evidence>
<evidence type="ECO:0000256" key="1">
    <source>
        <dbReference type="ARBA" id="ARBA00003096"/>
    </source>
</evidence>
<dbReference type="GO" id="GO:0045259">
    <property type="term" value="C:proton-transporting ATP synthase complex"/>
    <property type="evidence" value="ECO:0007669"/>
    <property type="project" value="UniProtKB-KW"/>
</dbReference>
<keyword evidence="13" id="KW-0472">Membrane</keyword>
<evidence type="ECO:0000256" key="12">
    <source>
        <dbReference type="ARBA" id="ARBA00023128"/>
    </source>
</evidence>
<dbReference type="GO" id="GO:0015078">
    <property type="term" value="F:proton transmembrane transporter activity"/>
    <property type="evidence" value="ECO:0007669"/>
    <property type="project" value="InterPro"/>
</dbReference>
<evidence type="ECO:0000256" key="9">
    <source>
        <dbReference type="ARBA" id="ARBA00022781"/>
    </source>
</evidence>
<keyword evidence="11" id="KW-0406">Ion transport</keyword>
<dbReference type="Proteomes" id="UP000323000">
    <property type="component" value="Mitochondrion MT"/>
</dbReference>
<protein>
    <recommendedName>
        <fullName evidence="5">ATP synthase protein MI25</fullName>
    </recommendedName>
</protein>
<keyword evidence="12 16" id="KW-0496">Mitochondrion</keyword>
<sequence>MSSQGGSFNRLLESRRLDRLPQLLGNDRSNNVVDQTIYNIIQSLTIKEKVSSDDMMGQSFASLVPTVAAAESAIGVRAFLAGRAHPIQKSFPKPLPVQLLKDRDILNEIDRKSLGNTFKATLDGRIQAIQEESQQFPNPNEVVPPESNEQQRLLRISLRICGTVVESLPMARCAPKCEKTVQALLCRNLNVKSATLPNATSSRRIRLQDDLVTRRADPIPRRLLSQEVQQVLVLEDFWDIMPHDLQGSFSLYCWGKGWGAPVLFQKKREPCALIIGRSRSYSLNDHVSHLRTVFKKESPLCKEREMLLWTDGDPIPRALDGHQSHRGVASTYQVAYESRKLNETERRGPREGDDSNRIVHRGGGSRFVVKTDNVATSDFLTQNKPTPKQRRWQARQTCQQSEEHEGSWLRSGFKSLLVRRMRHFMLKGKSKPLWKSHLPAGRLEIGLLSLSHRGTKGPECNRSNSTCRRWNNRRFRSSHLKIPTPQRGQYHLLRSDQLRLGEQE</sequence>
<evidence type="ECO:0000256" key="2">
    <source>
        <dbReference type="ARBA" id="ARBA00004304"/>
    </source>
</evidence>
<evidence type="ECO:0000256" key="6">
    <source>
        <dbReference type="ARBA" id="ARBA00022448"/>
    </source>
</evidence>
<reference evidence="17" key="1">
    <citation type="journal article" date="2019" name="Gigascience">
        <title>De novo genome assembly of the endangered Acer yangbiense, a plant species with extremely small populations endemic to Yunnan Province, China.</title>
        <authorList>
            <person name="Yang J."/>
            <person name="Wariss H.M."/>
            <person name="Tao L."/>
            <person name="Zhang R."/>
            <person name="Yun Q."/>
            <person name="Hollingsworth P."/>
            <person name="Dao Z."/>
            <person name="Luo G."/>
            <person name="Guo H."/>
            <person name="Ma Y."/>
            <person name="Sun W."/>
        </authorList>
    </citation>
    <scope>NUCLEOTIDE SEQUENCE [LARGE SCALE GENOMIC DNA]</scope>
    <source>
        <strain evidence="17">cv. Malutang</strain>
    </source>
</reference>
<accession>A0A5C7GQY6</accession>
<evidence type="ECO:0000256" key="5">
    <source>
        <dbReference type="ARBA" id="ARBA00017388"/>
    </source>
</evidence>
<gene>
    <name evidence="16" type="ORF">EZV62_027806</name>
</gene>
<evidence type="ECO:0000256" key="7">
    <source>
        <dbReference type="ARBA" id="ARBA00022547"/>
    </source>
</evidence>
<dbReference type="PANTHER" id="PTHR37774:SF4">
    <property type="entry name" value="ATP SYNTHASE PROTEIN MI25"/>
    <property type="match status" value="1"/>
</dbReference>
<dbReference type="GO" id="GO:0031966">
    <property type="term" value="C:mitochondrial membrane"/>
    <property type="evidence" value="ECO:0007669"/>
    <property type="project" value="UniProtKB-SubCell"/>
</dbReference>
<name>A0A5C7GQY6_9ROSI</name>
<evidence type="ECO:0000313" key="16">
    <source>
        <dbReference type="EMBL" id="TXG46732.1"/>
    </source>
</evidence>
<comment type="subcellular location">
    <subcellularLocation>
        <location evidence="2">Mitochondrion membrane</location>
        <topology evidence="2">Single-pass membrane protein</topology>
    </subcellularLocation>
</comment>
<proteinExistence type="inferred from homology"/>
<organism evidence="16 17">
    <name type="scientific">Acer yangbiense</name>
    <dbReference type="NCBI Taxonomy" id="1000413"/>
    <lineage>
        <taxon>Eukaryota</taxon>
        <taxon>Viridiplantae</taxon>
        <taxon>Streptophyta</taxon>
        <taxon>Embryophyta</taxon>
        <taxon>Tracheophyta</taxon>
        <taxon>Spermatophyta</taxon>
        <taxon>Magnoliopsida</taxon>
        <taxon>eudicotyledons</taxon>
        <taxon>Gunneridae</taxon>
        <taxon>Pentapetalae</taxon>
        <taxon>rosids</taxon>
        <taxon>malvids</taxon>
        <taxon>Sapindales</taxon>
        <taxon>Sapindaceae</taxon>
        <taxon>Hippocastanoideae</taxon>
        <taxon>Acereae</taxon>
        <taxon>Acer</taxon>
    </lineage>
</organism>
<dbReference type="PANTHER" id="PTHR37774">
    <property type="entry name" value="ATP SYNTHASE PROTEIN MI25-RELATED"/>
    <property type="match status" value="1"/>
</dbReference>
<comment type="caution">
    <text evidence="16">The sequence shown here is derived from an EMBL/GenBank/DDBJ whole genome shotgun (WGS) entry which is preliminary data.</text>
</comment>
<feature type="compositionally biased region" description="Basic and acidic residues" evidence="15">
    <location>
        <begin position="339"/>
        <end position="357"/>
    </location>
</feature>
<evidence type="ECO:0000256" key="13">
    <source>
        <dbReference type="ARBA" id="ARBA00023136"/>
    </source>
</evidence>
<keyword evidence="10" id="KW-1133">Transmembrane helix</keyword>
<dbReference type="Pfam" id="PF05405">
    <property type="entry name" value="Mt_ATP-synt_B"/>
    <property type="match status" value="1"/>
</dbReference>
<dbReference type="AlphaFoldDB" id="A0A5C7GQY6"/>
<keyword evidence="9" id="KW-0375">Hydrogen ion transport</keyword>
<dbReference type="InterPro" id="IPR008688">
    <property type="entry name" value="ATP_synth_Bsub_B/MI25"/>
</dbReference>
<evidence type="ECO:0000256" key="4">
    <source>
        <dbReference type="ARBA" id="ARBA00011648"/>
    </source>
</evidence>
<keyword evidence="17" id="KW-1185">Reference proteome</keyword>
<dbReference type="InterPro" id="IPR044988">
    <property type="entry name" value="MI25_plants"/>
</dbReference>
<evidence type="ECO:0000256" key="15">
    <source>
        <dbReference type="SAM" id="MobiDB-lite"/>
    </source>
</evidence>
<keyword evidence="8" id="KW-0812">Transmembrane</keyword>
<keyword evidence="6" id="KW-0813">Transport</keyword>
<comment type="function">
    <text evidence="1">This is one of the chains of the nonenzymatic component (CF(0) subunit) of the mitochondrial ATPase complex.</text>
</comment>
<evidence type="ECO:0000256" key="8">
    <source>
        <dbReference type="ARBA" id="ARBA00022692"/>
    </source>
</evidence>
<evidence type="ECO:0000256" key="11">
    <source>
        <dbReference type="ARBA" id="ARBA00023065"/>
    </source>
</evidence>
<comment type="similarity">
    <text evidence="3">Belongs to the ATPase protein MI25 family.</text>
</comment>
<dbReference type="GO" id="GO:0015986">
    <property type="term" value="P:proton motive force-driven ATP synthesis"/>
    <property type="evidence" value="ECO:0007669"/>
    <property type="project" value="InterPro"/>
</dbReference>
<dbReference type="EMBL" id="VAHF01000014">
    <property type="protein sequence ID" value="TXG46732.1"/>
    <property type="molecule type" value="Genomic_DNA"/>
</dbReference>
<keyword evidence="14" id="KW-0066">ATP synthesis</keyword>
<feature type="region of interest" description="Disordered" evidence="15">
    <location>
        <begin position="339"/>
        <end position="366"/>
    </location>
</feature>
<keyword evidence="7" id="KW-0138">CF(0)</keyword>